<evidence type="ECO:0000259" key="5">
    <source>
        <dbReference type="Pfam" id="PF22335"/>
    </source>
</evidence>
<feature type="domain" description="CRISPR-associated protein Cmr2 N-terminal" evidence="4">
    <location>
        <begin position="7"/>
        <end position="57"/>
    </location>
</feature>
<evidence type="ECO:0000256" key="2">
    <source>
        <dbReference type="ARBA" id="ARBA00023118"/>
    </source>
</evidence>
<gene>
    <name evidence="6" type="ORF">QQ91_0012565</name>
</gene>
<dbReference type="GO" id="GO:0051607">
    <property type="term" value="P:defense response to virus"/>
    <property type="evidence" value="ECO:0007669"/>
    <property type="project" value="UniProtKB-KW"/>
</dbReference>
<dbReference type="GO" id="GO:0000166">
    <property type="term" value="F:nucleotide binding"/>
    <property type="evidence" value="ECO:0007669"/>
    <property type="project" value="UniProtKB-KW"/>
</dbReference>
<sequence length="554" mass="63436">MPDLPYTIITFAPVQGFIEKSRKLRDLYGSSFLLSYLARSLHNFAIQQQLQVIAPATTHLTQGIPNQLIIKGDLPQEQAQQHFQHTWAQVVTTCRQTLERKIRRDDYQWKRAWDNWKNHCWEFFWVQSDPGGSISEARQRMNDVKRARAWTGINWVGESSTLSGMDAIAWPGMLDRTHPKYRHGSAATLKAEIDEFYQQLSAAWGTGFFDETERLSIPELIKRLITHPEVQNSPELKGDRLPEIDNLQNFTDLNRLDNPRWTGWFQGDGDSIGDYLRRQAGDSADPAQEEAAIQPFSTAMIEWAKDFKEEFDQNEPGRIIYAGGDDFLGVLYQGNPLTLADCLDWLYQFPDLWRRHRQPITVSVGFVWAAPGVPQRDILQHCKQAEKSAKQQGRDRVALRILFNGGNHLQWSCPWHLLKPILTAYRDREGHLHDQSPNWTHLNEDVQALRSRHAFTPTSSLIALELFKIYFPHCSHQAFILDPNRWYNPDPGNPFQLDPPYHSGILGQKTAASAPQAEFNQWLIDLAQISLHLSPQTTPKSAPPSPTASGSHRV</sequence>
<keyword evidence="7" id="KW-1185">Reference proteome</keyword>
<dbReference type="RefSeq" id="WP_166282579.1">
    <property type="nucleotide sequence ID" value="NZ_JTHE03000067.1"/>
</dbReference>
<dbReference type="Pfam" id="PF12469">
    <property type="entry name" value="Cmr2_N"/>
    <property type="match status" value="1"/>
</dbReference>
<dbReference type="InterPro" id="IPR054767">
    <property type="entry name" value="Cas10-Cmr2_palm2"/>
</dbReference>
<keyword evidence="1" id="KW-0547">Nucleotide-binding</keyword>
<organism evidence="6 7">
    <name type="scientific">Lyngbya confervoides BDU141951</name>
    <dbReference type="NCBI Taxonomy" id="1574623"/>
    <lineage>
        <taxon>Bacteria</taxon>
        <taxon>Bacillati</taxon>
        <taxon>Cyanobacteriota</taxon>
        <taxon>Cyanophyceae</taxon>
        <taxon>Oscillatoriophycideae</taxon>
        <taxon>Oscillatoriales</taxon>
        <taxon>Microcoleaceae</taxon>
        <taxon>Lyngbya</taxon>
    </lineage>
</organism>
<evidence type="ECO:0000256" key="3">
    <source>
        <dbReference type="SAM" id="MobiDB-lite"/>
    </source>
</evidence>
<proteinExistence type="predicted"/>
<evidence type="ECO:0000313" key="7">
    <source>
        <dbReference type="Proteomes" id="UP000031561"/>
    </source>
</evidence>
<keyword evidence="2" id="KW-0051">Antiviral defense</keyword>
<protein>
    <submittedName>
        <fullName evidence="6">CRISPR-associated protein Cas10</fullName>
    </submittedName>
</protein>
<dbReference type="InterPro" id="IPR024615">
    <property type="entry name" value="CRISPR-assoc_Cmr2_N"/>
</dbReference>
<comment type="caution">
    <text evidence="6">The sequence shown here is derived from an EMBL/GenBank/DDBJ whole genome shotgun (WGS) entry which is preliminary data.</text>
</comment>
<dbReference type="InterPro" id="IPR043128">
    <property type="entry name" value="Rev_trsase/Diguanyl_cyclase"/>
</dbReference>
<dbReference type="SUPFAM" id="SSF55073">
    <property type="entry name" value="Nucleotide cyclase"/>
    <property type="match status" value="1"/>
</dbReference>
<dbReference type="EMBL" id="JTHE03000067">
    <property type="protein sequence ID" value="MCM1983651.1"/>
    <property type="molecule type" value="Genomic_DNA"/>
</dbReference>
<reference evidence="6 7" key="1">
    <citation type="journal article" date="2015" name="Genome Announc.">
        <title>Draft Genome Sequence of Filamentous Marine Cyanobacterium Lyngbya confervoides Strain BDU141951.</title>
        <authorList>
            <person name="Chandrababunaidu M.M."/>
            <person name="Sen D."/>
            <person name="Tripathy S."/>
        </authorList>
    </citation>
    <scope>NUCLEOTIDE SEQUENCE [LARGE SCALE GENOMIC DNA]</scope>
    <source>
        <strain evidence="6 7">BDU141951</strain>
    </source>
</reference>
<dbReference type="InterPro" id="IPR029787">
    <property type="entry name" value="Nucleotide_cyclase"/>
</dbReference>
<dbReference type="AlphaFoldDB" id="A0ABD4T5E6"/>
<evidence type="ECO:0000256" key="1">
    <source>
        <dbReference type="ARBA" id="ARBA00022741"/>
    </source>
</evidence>
<dbReference type="Pfam" id="PF22335">
    <property type="entry name" value="Cas10-Cmr2_palm2"/>
    <property type="match status" value="1"/>
</dbReference>
<feature type="region of interest" description="Disordered" evidence="3">
    <location>
        <begin position="534"/>
        <end position="554"/>
    </location>
</feature>
<evidence type="ECO:0000313" key="6">
    <source>
        <dbReference type="EMBL" id="MCM1983651.1"/>
    </source>
</evidence>
<dbReference type="Gene3D" id="3.30.70.270">
    <property type="match status" value="1"/>
</dbReference>
<dbReference type="InterPro" id="IPR038242">
    <property type="entry name" value="Cmr2_N"/>
</dbReference>
<name>A0ABD4T5E6_9CYAN</name>
<feature type="domain" description="Cas10/Cmr2 second palm" evidence="5">
    <location>
        <begin position="265"/>
        <end position="398"/>
    </location>
</feature>
<dbReference type="Proteomes" id="UP000031561">
    <property type="component" value="Unassembled WGS sequence"/>
</dbReference>
<evidence type="ECO:0000259" key="4">
    <source>
        <dbReference type="Pfam" id="PF12469"/>
    </source>
</evidence>
<accession>A0ABD4T5E6</accession>
<dbReference type="Gene3D" id="3.30.70.2220">
    <property type="entry name" value="CRISPR-Cas system, Cmr2 subunit, D1 domain, cysteine cluster"/>
    <property type="match status" value="1"/>
</dbReference>